<protein>
    <submittedName>
        <fullName evidence="1">Uncharacterized protein</fullName>
    </submittedName>
</protein>
<name>A0A0D2ANN8_9EURO</name>
<dbReference type="HOGENOM" id="CLU_2183962_0_0_1"/>
<keyword evidence="2" id="KW-1185">Reference proteome</keyword>
<dbReference type="GeneID" id="27359145"/>
<organism evidence="1 2">
    <name type="scientific">Exophiala oligosperma</name>
    <dbReference type="NCBI Taxonomy" id="215243"/>
    <lineage>
        <taxon>Eukaryota</taxon>
        <taxon>Fungi</taxon>
        <taxon>Dikarya</taxon>
        <taxon>Ascomycota</taxon>
        <taxon>Pezizomycotina</taxon>
        <taxon>Eurotiomycetes</taxon>
        <taxon>Chaetothyriomycetidae</taxon>
        <taxon>Chaetothyriales</taxon>
        <taxon>Herpotrichiellaceae</taxon>
        <taxon>Exophiala</taxon>
    </lineage>
</organism>
<dbReference type="VEuPathDB" id="FungiDB:PV06_07071"/>
<dbReference type="EMBL" id="KN847337">
    <property type="protein sequence ID" value="KIW41521.1"/>
    <property type="molecule type" value="Genomic_DNA"/>
</dbReference>
<proteinExistence type="predicted"/>
<sequence length="109" mass="12197">MHILYFPPPRTKQKFRLVALPSPCRFDSEGQSLASVAFLQPACIFHSFCRHQEGVAPLLSLLKKGVAPGAYFTHPSSTWPLLTLQYTTTTQSSLLFLDLRTLQTHLPKG</sequence>
<evidence type="ECO:0000313" key="1">
    <source>
        <dbReference type="EMBL" id="KIW41521.1"/>
    </source>
</evidence>
<accession>A0A0D2ANN8</accession>
<dbReference type="RefSeq" id="XP_016261737.1">
    <property type="nucleotide sequence ID" value="XM_016408257.1"/>
</dbReference>
<dbReference type="AlphaFoldDB" id="A0A0D2ANN8"/>
<reference evidence="1 2" key="1">
    <citation type="submission" date="2015-01" db="EMBL/GenBank/DDBJ databases">
        <title>The Genome Sequence of Exophiala oligosperma CBS72588.</title>
        <authorList>
            <consortium name="The Broad Institute Genomics Platform"/>
            <person name="Cuomo C."/>
            <person name="de Hoog S."/>
            <person name="Gorbushina A."/>
            <person name="Stielow B."/>
            <person name="Teixiera M."/>
            <person name="Abouelleil A."/>
            <person name="Chapman S.B."/>
            <person name="Priest M."/>
            <person name="Young S.K."/>
            <person name="Wortman J."/>
            <person name="Nusbaum C."/>
            <person name="Birren B."/>
        </authorList>
    </citation>
    <scope>NUCLEOTIDE SEQUENCE [LARGE SCALE GENOMIC DNA]</scope>
    <source>
        <strain evidence="1 2">CBS 72588</strain>
    </source>
</reference>
<dbReference type="Proteomes" id="UP000053342">
    <property type="component" value="Unassembled WGS sequence"/>
</dbReference>
<gene>
    <name evidence="1" type="ORF">PV06_07071</name>
</gene>
<evidence type="ECO:0000313" key="2">
    <source>
        <dbReference type="Proteomes" id="UP000053342"/>
    </source>
</evidence>